<reference evidence="1" key="1">
    <citation type="submission" date="2016-10" db="EMBL/GenBank/DDBJ databases">
        <authorList>
            <person name="de Groot N.N."/>
        </authorList>
    </citation>
    <scope>NUCLEOTIDE SEQUENCE</scope>
</reference>
<accession>A0A1W1CVK9</accession>
<proteinExistence type="predicted"/>
<organism evidence="1">
    <name type="scientific">hydrothermal vent metagenome</name>
    <dbReference type="NCBI Taxonomy" id="652676"/>
    <lineage>
        <taxon>unclassified sequences</taxon>
        <taxon>metagenomes</taxon>
        <taxon>ecological metagenomes</taxon>
    </lineage>
</organism>
<protein>
    <submittedName>
        <fullName evidence="1">Uncharacterized protein</fullName>
    </submittedName>
</protein>
<gene>
    <name evidence="1" type="ORF">MNB_SV-13-1203</name>
</gene>
<evidence type="ECO:0000313" key="1">
    <source>
        <dbReference type="EMBL" id="SFV69880.1"/>
    </source>
</evidence>
<name>A0A1W1CVK9_9ZZZZ</name>
<dbReference type="AlphaFoldDB" id="A0A1W1CVK9"/>
<sequence length="49" mass="5837">MNIIDKEKDFTHLSQVDRFYEEISYAQKHSKIRIQKLKEAVKKSLKAIS</sequence>
<dbReference type="EMBL" id="FPHM01000140">
    <property type="protein sequence ID" value="SFV69880.1"/>
    <property type="molecule type" value="Genomic_DNA"/>
</dbReference>